<organism evidence="2 3">
    <name type="scientific">Rhynchosporium agropyri</name>
    <dbReference type="NCBI Taxonomy" id="914238"/>
    <lineage>
        <taxon>Eukaryota</taxon>
        <taxon>Fungi</taxon>
        <taxon>Dikarya</taxon>
        <taxon>Ascomycota</taxon>
        <taxon>Pezizomycotina</taxon>
        <taxon>Leotiomycetes</taxon>
        <taxon>Helotiales</taxon>
        <taxon>Ploettnerulaceae</taxon>
        <taxon>Rhynchosporium</taxon>
    </lineage>
</organism>
<proteinExistence type="predicted"/>
<protein>
    <submittedName>
        <fullName evidence="2">Uncharacterized protein</fullName>
    </submittedName>
</protein>
<keyword evidence="3" id="KW-1185">Reference proteome</keyword>
<evidence type="ECO:0000313" key="2">
    <source>
        <dbReference type="EMBL" id="CZT05735.1"/>
    </source>
</evidence>
<evidence type="ECO:0000256" key="1">
    <source>
        <dbReference type="SAM" id="MobiDB-lite"/>
    </source>
</evidence>
<dbReference type="Proteomes" id="UP000178912">
    <property type="component" value="Unassembled WGS sequence"/>
</dbReference>
<sequence length="128" mass="14192">MICRFINGPIALWWGLYRGPIRFRLCTTLRGSLSFLAGPSPGVPLRDPELHGLNTPRQTSKRDSPTLKLSTGKKLYKRKTRNGYREQGTRKSEMVLARLLFPPSRFAVDCWISASGSGVGNALTGWAG</sequence>
<reference evidence="3" key="1">
    <citation type="submission" date="2016-03" db="EMBL/GenBank/DDBJ databases">
        <authorList>
            <person name="Guldener U."/>
        </authorList>
    </citation>
    <scope>NUCLEOTIDE SEQUENCE [LARGE SCALE GENOMIC DNA]</scope>
    <source>
        <strain evidence="3">04CH-RAC-A.6.1</strain>
    </source>
</reference>
<feature type="region of interest" description="Disordered" evidence="1">
    <location>
        <begin position="47"/>
        <end position="74"/>
    </location>
</feature>
<dbReference type="EMBL" id="FJUX01000079">
    <property type="protein sequence ID" value="CZT05735.1"/>
    <property type="molecule type" value="Genomic_DNA"/>
</dbReference>
<dbReference type="AlphaFoldDB" id="A0A1E1L5I3"/>
<name>A0A1E1L5I3_9HELO</name>
<gene>
    <name evidence="2" type="ORF">RAG0_11723</name>
</gene>
<evidence type="ECO:0000313" key="3">
    <source>
        <dbReference type="Proteomes" id="UP000178912"/>
    </source>
</evidence>
<accession>A0A1E1L5I3</accession>